<evidence type="ECO:0000313" key="24">
    <source>
        <dbReference type="Proteomes" id="UP001620645"/>
    </source>
</evidence>
<evidence type="ECO:0000256" key="13">
    <source>
        <dbReference type="ARBA" id="ARBA00023242"/>
    </source>
</evidence>
<evidence type="ECO:0000256" key="14">
    <source>
        <dbReference type="ARBA" id="ARBA00034078"/>
    </source>
</evidence>
<evidence type="ECO:0000256" key="11">
    <source>
        <dbReference type="ARBA" id="ARBA00023125"/>
    </source>
</evidence>
<dbReference type="GO" id="GO:0046872">
    <property type="term" value="F:metal ion binding"/>
    <property type="evidence" value="ECO:0007669"/>
    <property type="project" value="UniProtKB-KW"/>
</dbReference>
<dbReference type="PROSITE" id="PS00027">
    <property type="entry name" value="HOMEOBOX_1"/>
    <property type="match status" value="1"/>
</dbReference>
<dbReference type="CDD" id="cd02773">
    <property type="entry name" value="MopB_Res-Cmplx1_Nad11"/>
    <property type="match status" value="1"/>
</dbReference>
<keyword evidence="5" id="KW-0004">4Fe-4S</keyword>
<dbReference type="SMART" id="SM00929">
    <property type="entry name" value="NADH-G_4Fe-4S_3"/>
    <property type="match status" value="1"/>
</dbReference>
<dbReference type="Gene3D" id="3.40.228.10">
    <property type="entry name" value="Dimethylsulfoxide Reductase, domain 2"/>
    <property type="match status" value="1"/>
</dbReference>
<dbReference type="PROSITE" id="PS51085">
    <property type="entry name" value="2FE2S_FER_2"/>
    <property type="match status" value="1"/>
</dbReference>
<dbReference type="InterPro" id="IPR017970">
    <property type="entry name" value="Homeobox_CS"/>
</dbReference>
<dbReference type="InterPro" id="IPR006656">
    <property type="entry name" value="Mopterin_OxRdtase"/>
</dbReference>
<dbReference type="InterPro" id="IPR009057">
    <property type="entry name" value="Homeodomain-like_sf"/>
</dbReference>
<dbReference type="Gene3D" id="3.40.50.740">
    <property type="match status" value="2"/>
</dbReference>
<dbReference type="PROSITE" id="PS00642">
    <property type="entry name" value="COMPLEX1_75K_2"/>
    <property type="match status" value="1"/>
</dbReference>
<dbReference type="InterPro" id="IPR019574">
    <property type="entry name" value="NADH_UbQ_OxRdtase_Gsu_4Fe4S-bd"/>
</dbReference>
<dbReference type="SUPFAM" id="SSF53706">
    <property type="entry name" value="Formate dehydrogenase/DMSO reductase, domains 1-3"/>
    <property type="match status" value="1"/>
</dbReference>
<dbReference type="FunFam" id="3.30.70.20:FF:000002">
    <property type="entry name" value="NADH-ubiquinone oxidoreductase 75 kDa subunit"/>
    <property type="match status" value="1"/>
</dbReference>
<reference evidence="23 24" key="1">
    <citation type="submission" date="2024-10" db="EMBL/GenBank/DDBJ databases">
        <authorList>
            <person name="Kim D."/>
        </authorList>
    </citation>
    <scope>NUCLEOTIDE SEQUENCE [LARGE SCALE GENOMIC DNA]</scope>
    <source>
        <strain evidence="23">Taebaek</strain>
    </source>
</reference>
<evidence type="ECO:0000259" key="19">
    <source>
        <dbReference type="PROSITE" id="PS50071"/>
    </source>
</evidence>
<dbReference type="PROSITE" id="PS00643">
    <property type="entry name" value="COMPLEX1_75K_3"/>
    <property type="match status" value="1"/>
</dbReference>
<dbReference type="NCBIfam" id="TIGR01973">
    <property type="entry name" value="NuoG"/>
    <property type="match status" value="1"/>
</dbReference>
<dbReference type="Proteomes" id="UP001620645">
    <property type="component" value="Unassembled WGS sequence"/>
</dbReference>
<evidence type="ECO:0000256" key="6">
    <source>
        <dbReference type="ARBA" id="ARBA00022723"/>
    </source>
</evidence>
<evidence type="ECO:0000259" key="20">
    <source>
        <dbReference type="PROSITE" id="PS51085"/>
    </source>
</evidence>
<dbReference type="CDD" id="cd00207">
    <property type="entry name" value="fer2"/>
    <property type="match status" value="1"/>
</dbReference>
<dbReference type="Pfam" id="PF22151">
    <property type="entry name" value="Fer4_NDSU1"/>
    <property type="match status" value="1"/>
</dbReference>
<evidence type="ECO:0000256" key="10">
    <source>
        <dbReference type="ARBA" id="ARBA00023027"/>
    </source>
</evidence>
<dbReference type="SUPFAM" id="SSF54862">
    <property type="entry name" value="4Fe-4S ferredoxins"/>
    <property type="match status" value="1"/>
</dbReference>
<dbReference type="Gene3D" id="3.10.20.740">
    <property type="match status" value="1"/>
</dbReference>
<dbReference type="CDD" id="cd00086">
    <property type="entry name" value="homeodomain"/>
    <property type="match status" value="1"/>
</dbReference>
<dbReference type="InterPro" id="IPR000283">
    <property type="entry name" value="NADH_UbQ_OxRdtase_75kDa_su_CS"/>
</dbReference>
<evidence type="ECO:0000256" key="17">
    <source>
        <dbReference type="RuleBase" id="RU004523"/>
    </source>
</evidence>
<dbReference type="Pfam" id="PF09326">
    <property type="entry name" value="NADH_dhqG_C"/>
    <property type="match status" value="1"/>
</dbReference>
<evidence type="ECO:0000256" key="3">
    <source>
        <dbReference type="ARBA" id="ARBA00005404"/>
    </source>
</evidence>
<keyword evidence="9" id="KW-0411">Iron-sulfur</keyword>
<keyword evidence="6" id="KW-0479">Metal-binding</keyword>
<dbReference type="Gene3D" id="3.30.70.20">
    <property type="match status" value="1"/>
</dbReference>
<sequence>MVDESAAPSFVPPNDCPLPSVLNSSALSLPLLSGHASFPPAYSAHSLTPAHAFHSPFGYFPSSRADPSPSSSHFNYHHYANPSSSSASSSNANANLSPFASLAWVASVAANGLSTVGEGGRGRRTTRSSDCRKCDSDERPLSTAAASVPSVSGNSELSRRGRRERTTYSKEQLKILEEIFKKTTQYPDVNMREALATRIQLPESRIQVWFKNRRAKFRANKKSEEIAHKIHQLASAKFPSGNANDSPPPAEPTVAKNESLVETKRAQMETAITLSTASGEQPASEAEEAKMAEPTADDFGTMFAPSALKLEPQTAHAIASASLPASVDRTTMASTLWDGNGLAAVESTNHLTTGGANGTAMDWLAAAQWHNQQQQQNTQYQLPYSAGAAFYGYPCPSYYASSHFQNAGVGMTLPSPSVALMEMNEMSRQQLSRFTSVQAVLSSFEFETKNATAAVQAESPKQQKVEVTIDDKKVLVDPGMTILQACALVGVDIPRFCYHDRLSIAGNCRMCLVEVEKSVKPVASCAMPVMNGMRVKTNSAATKKAREGVMEFLLVNHPLDCPICDQGGECDLQDQSMAFGSDRSRHQNEYDGKRAVEDKDIGPLVKTIMTRCIHCTRCIRFANEIAGVPDLGSTGRGSDMQIGTYVEKLFASELSGNVIDLCPVGALTSKQYSFVARPWETRKTESVDVMDALGSNIVIAHRTGEILRIIPRMNDEVNEEWLSDKARFICDGLKRQRLLQPMLKNESDVLSPCNWEEALFTAAQKLRQITPNAIAGLAGGLVDAESLIALKDLLNQINSENVFSEGELPILSGGTDLRSNYLFNDKIANIEKCDALLLVGTNPRYEAPVLNARIRKTYLYSDIEIGLIGANVDLTYDYTYLGPNSSVLDDVLNGKSSFSKKLENAKHPMIVVGAQAFQGENSSSLLQKLHQLAEKLRSTSQTKQNTTGNGQPKVLNLLHEFAGHVAAFDLGFRPFNELTSEVKRSIKLLYLLGSDEKPISRKEFHPDVFVIYQGHHGDNGAEVADLVLPGGAYTEKEATWVNMEGRAQRGYPAVVPPGDARVDWKIIRALSEVAGRKLRYDSLDDIRQRLSEIAPHLTRYGLAEDANFSRQALILSQKVPISASNKNLEPRQRSLSDYWLTNSIARASPTMAQCVKASRDYAVQPHTDPLRLANPHA</sequence>
<evidence type="ECO:0000256" key="1">
    <source>
        <dbReference type="ARBA" id="ARBA00001966"/>
    </source>
</evidence>
<feature type="region of interest" description="Disordered" evidence="18">
    <location>
        <begin position="115"/>
        <end position="168"/>
    </location>
</feature>
<dbReference type="InterPro" id="IPR015405">
    <property type="entry name" value="NDUFS1-like_C"/>
</dbReference>
<dbReference type="PANTHER" id="PTHR43105">
    <property type="entry name" value="RESPIRATORY NITRATE REDUCTASE"/>
    <property type="match status" value="1"/>
</dbReference>
<dbReference type="SUPFAM" id="SSF46689">
    <property type="entry name" value="Homeodomain-like"/>
    <property type="match status" value="1"/>
</dbReference>
<dbReference type="PROSITE" id="PS00641">
    <property type="entry name" value="COMPLEX1_75K_1"/>
    <property type="match status" value="1"/>
</dbReference>
<dbReference type="FunFam" id="3.10.20.740:FF:000001">
    <property type="entry name" value="NADH-quinone oxidoreductase subunit G"/>
    <property type="match status" value="1"/>
</dbReference>
<dbReference type="Pfam" id="PF22117">
    <property type="entry name" value="Fer4_Nqo3"/>
    <property type="match status" value="1"/>
</dbReference>
<evidence type="ECO:0000256" key="7">
    <source>
        <dbReference type="ARBA" id="ARBA00022967"/>
    </source>
</evidence>
<dbReference type="PANTHER" id="PTHR43105:SF13">
    <property type="entry name" value="NADH-UBIQUINONE OXIDOREDUCTASE 75 KDA SUBUNIT, MITOCHONDRIAL"/>
    <property type="match status" value="1"/>
</dbReference>
<name>A0ABD2KJZ8_HETSC</name>
<proteinExistence type="inferred from homology"/>
<feature type="domain" description="2Fe-2S ferredoxin-type" evidence="20">
    <location>
        <begin position="463"/>
        <end position="541"/>
    </location>
</feature>
<dbReference type="Pfam" id="PF13510">
    <property type="entry name" value="Fer2_4"/>
    <property type="match status" value="1"/>
</dbReference>
<dbReference type="InterPro" id="IPR001041">
    <property type="entry name" value="2Fe-2S_ferredoxin-type"/>
</dbReference>
<dbReference type="Pfam" id="PF00384">
    <property type="entry name" value="Molybdopterin"/>
    <property type="match status" value="1"/>
</dbReference>
<protein>
    <recommendedName>
        <fullName evidence="4">NADH-ubiquinone oxidoreductase 75 kDa subunit, mitochondrial</fullName>
    </recommendedName>
</protein>
<dbReference type="InterPro" id="IPR036010">
    <property type="entry name" value="2Fe-2S_ferredoxin-like_sf"/>
</dbReference>
<dbReference type="SMART" id="SM00389">
    <property type="entry name" value="HOX"/>
    <property type="match status" value="1"/>
</dbReference>
<dbReference type="PROSITE" id="PS51669">
    <property type="entry name" value="4FE4S_MOW_BIS_MGD"/>
    <property type="match status" value="1"/>
</dbReference>
<feature type="compositionally biased region" description="Basic and acidic residues" evidence="18">
    <location>
        <begin position="127"/>
        <end position="140"/>
    </location>
</feature>
<keyword evidence="24" id="KW-1185">Reference proteome</keyword>
<evidence type="ECO:0000256" key="18">
    <source>
        <dbReference type="SAM" id="MobiDB-lite"/>
    </source>
</evidence>
<accession>A0ABD2KJZ8</accession>
<dbReference type="InterPro" id="IPR001356">
    <property type="entry name" value="HD"/>
</dbReference>
<evidence type="ECO:0000259" key="22">
    <source>
        <dbReference type="PROSITE" id="PS51839"/>
    </source>
</evidence>
<evidence type="ECO:0000313" key="23">
    <source>
        <dbReference type="EMBL" id="KAL3103251.1"/>
    </source>
</evidence>
<evidence type="ECO:0000256" key="8">
    <source>
        <dbReference type="ARBA" id="ARBA00023004"/>
    </source>
</evidence>
<evidence type="ECO:0000256" key="12">
    <source>
        <dbReference type="ARBA" id="ARBA00023155"/>
    </source>
</evidence>
<comment type="similarity">
    <text evidence="3 17">Belongs to the complex I 75 kDa subunit family.</text>
</comment>
<comment type="caution">
    <text evidence="23">The sequence shown here is derived from an EMBL/GenBank/DDBJ whole genome shotgun (WGS) entry which is preliminary data.</text>
</comment>
<comment type="subcellular location">
    <subcellularLocation>
        <location evidence="2 15 16">Nucleus</location>
    </subcellularLocation>
</comment>
<keyword evidence="12 15" id="KW-0371">Homeobox</keyword>
<dbReference type="SUPFAM" id="SSF54292">
    <property type="entry name" value="2Fe-2S ferredoxin-like"/>
    <property type="match status" value="1"/>
</dbReference>
<dbReference type="Pfam" id="PF00046">
    <property type="entry name" value="Homeodomain"/>
    <property type="match status" value="1"/>
</dbReference>
<dbReference type="InterPro" id="IPR010228">
    <property type="entry name" value="NADH_UbQ_OxRdtase_Gsu"/>
</dbReference>
<dbReference type="AlphaFoldDB" id="A0ABD2KJZ8"/>
<dbReference type="GO" id="GO:0051539">
    <property type="term" value="F:4 iron, 4 sulfur cluster binding"/>
    <property type="evidence" value="ECO:0007669"/>
    <property type="project" value="UniProtKB-KW"/>
</dbReference>
<feature type="DNA-binding region" description="Homeobox" evidence="15">
    <location>
        <begin position="161"/>
        <end position="221"/>
    </location>
</feature>
<dbReference type="GO" id="GO:0005634">
    <property type="term" value="C:nucleus"/>
    <property type="evidence" value="ECO:0007669"/>
    <property type="project" value="UniProtKB-SubCell"/>
</dbReference>
<feature type="domain" description="4Fe-4S His(Cys)3-ligated-type" evidence="22">
    <location>
        <begin position="541"/>
        <end position="580"/>
    </location>
</feature>
<gene>
    <name evidence="23" type="ORF">niasHS_002437</name>
</gene>
<dbReference type="InterPro" id="IPR050123">
    <property type="entry name" value="Prok_molybdopt-oxidoreductase"/>
</dbReference>
<evidence type="ECO:0000256" key="5">
    <source>
        <dbReference type="ARBA" id="ARBA00022485"/>
    </source>
</evidence>
<organism evidence="23 24">
    <name type="scientific">Heterodera schachtii</name>
    <name type="common">Sugarbeet cyst nematode worm</name>
    <name type="synonym">Tylenchus schachtii</name>
    <dbReference type="NCBI Taxonomy" id="97005"/>
    <lineage>
        <taxon>Eukaryota</taxon>
        <taxon>Metazoa</taxon>
        <taxon>Ecdysozoa</taxon>
        <taxon>Nematoda</taxon>
        <taxon>Chromadorea</taxon>
        <taxon>Rhabditida</taxon>
        <taxon>Tylenchina</taxon>
        <taxon>Tylenchomorpha</taxon>
        <taxon>Tylenchoidea</taxon>
        <taxon>Heteroderidae</taxon>
        <taxon>Heteroderinae</taxon>
        <taxon>Heterodera</taxon>
    </lineage>
</organism>
<dbReference type="GO" id="GO:0003677">
    <property type="term" value="F:DNA binding"/>
    <property type="evidence" value="ECO:0007669"/>
    <property type="project" value="UniProtKB-UniRule"/>
</dbReference>
<dbReference type="PROSITE" id="PS50071">
    <property type="entry name" value="HOMEOBOX_2"/>
    <property type="match status" value="1"/>
</dbReference>
<dbReference type="GO" id="GO:0016020">
    <property type="term" value="C:membrane"/>
    <property type="evidence" value="ECO:0007669"/>
    <property type="project" value="UniProtKB-ARBA"/>
</dbReference>
<keyword evidence="7" id="KW-1278">Translocase</keyword>
<evidence type="ECO:0000256" key="15">
    <source>
        <dbReference type="PROSITE-ProRule" id="PRU00108"/>
    </source>
</evidence>
<dbReference type="EMBL" id="JBICCN010000015">
    <property type="protein sequence ID" value="KAL3103251.1"/>
    <property type="molecule type" value="Genomic_DNA"/>
</dbReference>
<evidence type="ECO:0000256" key="16">
    <source>
        <dbReference type="RuleBase" id="RU000682"/>
    </source>
</evidence>
<evidence type="ECO:0000256" key="4">
    <source>
        <dbReference type="ARBA" id="ARBA00013888"/>
    </source>
</evidence>
<evidence type="ECO:0000259" key="21">
    <source>
        <dbReference type="PROSITE" id="PS51669"/>
    </source>
</evidence>
<keyword evidence="10" id="KW-0520">NAD</keyword>
<evidence type="ECO:0000256" key="9">
    <source>
        <dbReference type="ARBA" id="ARBA00023014"/>
    </source>
</evidence>
<feature type="region of interest" description="Disordered" evidence="18">
    <location>
        <begin position="235"/>
        <end position="256"/>
    </location>
</feature>
<feature type="domain" description="4Fe-4S Mo/W bis-MGD-type" evidence="21">
    <location>
        <begin position="681"/>
        <end position="737"/>
    </location>
</feature>
<feature type="domain" description="Homeobox" evidence="19">
    <location>
        <begin position="159"/>
        <end position="220"/>
    </location>
</feature>
<dbReference type="Gene3D" id="1.10.10.60">
    <property type="entry name" value="Homeodomain-like"/>
    <property type="match status" value="1"/>
</dbReference>
<dbReference type="InterPro" id="IPR054351">
    <property type="entry name" value="NADH_UbQ_OxRdtase_ferredoxin"/>
</dbReference>
<keyword evidence="11 15" id="KW-0238">DNA-binding</keyword>
<dbReference type="Pfam" id="PF10588">
    <property type="entry name" value="NADH-G_4Fe-4S_3"/>
    <property type="match status" value="1"/>
</dbReference>
<dbReference type="InterPro" id="IPR006963">
    <property type="entry name" value="Mopterin_OxRdtase_4Fe-4S_dom"/>
</dbReference>
<keyword evidence="8" id="KW-0408">Iron</keyword>
<comment type="cofactor">
    <cofactor evidence="14">
        <name>[2Fe-2S] cluster</name>
        <dbReference type="ChEBI" id="CHEBI:190135"/>
    </cofactor>
</comment>
<evidence type="ECO:0000256" key="2">
    <source>
        <dbReference type="ARBA" id="ARBA00004123"/>
    </source>
</evidence>
<keyword evidence="13 15" id="KW-0539">Nucleus</keyword>
<dbReference type="PROSITE" id="PS51839">
    <property type="entry name" value="4FE4S_HC3"/>
    <property type="match status" value="1"/>
</dbReference>
<comment type="cofactor">
    <cofactor evidence="1">
        <name>[4Fe-4S] cluster</name>
        <dbReference type="ChEBI" id="CHEBI:49883"/>
    </cofactor>
</comment>